<feature type="region of interest" description="Disordered" evidence="2">
    <location>
        <begin position="211"/>
        <end position="230"/>
    </location>
</feature>
<dbReference type="PROSITE" id="PS50005">
    <property type="entry name" value="TPR"/>
    <property type="match status" value="1"/>
</dbReference>
<evidence type="ECO:0000256" key="2">
    <source>
        <dbReference type="SAM" id="MobiDB-lite"/>
    </source>
</evidence>
<accession>A0A7W2YJV4</accession>
<protein>
    <recommendedName>
        <fullName evidence="6">Tetratricopeptide repeat protein</fullName>
    </recommendedName>
</protein>
<evidence type="ECO:0000256" key="3">
    <source>
        <dbReference type="SAM" id="SignalP"/>
    </source>
</evidence>
<dbReference type="SUPFAM" id="SSF48452">
    <property type="entry name" value="TPR-like"/>
    <property type="match status" value="1"/>
</dbReference>
<proteinExistence type="predicted"/>
<gene>
    <name evidence="4" type="ORF">H2508_06105</name>
</gene>
<keyword evidence="3" id="KW-0732">Signal</keyword>
<dbReference type="EMBL" id="JACFXU010000013">
    <property type="protein sequence ID" value="MBA6412683.1"/>
    <property type="molecule type" value="Genomic_DNA"/>
</dbReference>
<dbReference type="InterPro" id="IPR019734">
    <property type="entry name" value="TPR_rpt"/>
</dbReference>
<feature type="signal peptide" evidence="3">
    <location>
        <begin position="1"/>
        <end position="24"/>
    </location>
</feature>
<dbReference type="InterPro" id="IPR011990">
    <property type="entry name" value="TPR-like_helical_dom_sf"/>
</dbReference>
<comment type="caution">
    <text evidence="4">The sequence shown here is derived from an EMBL/GenBank/DDBJ whole genome shotgun (WGS) entry which is preliminary data.</text>
</comment>
<dbReference type="RefSeq" id="WP_182170164.1">
    <property type="nucleotide sequence ID" value="NZ_JACFXU010000013.1"/>
</dbReference>
<dbReference type="Gene3D" id="1.25.40.10">
    <property type="entry name" value="Tetratricopeptide repeat domain"/>
    <property type="match status" value="1"/>
</dbReference>
<feature type="chain" id="PRO_5030803755" description="Tetratricopeptide repeat protein" evidence="3">
    <location>
        <begin position="25"/>
        <end position="230"/>
    </location>
</feature>
<sequence>MYITTYNRLAVIVLLCLTPAYAAAANKVAPWVGETLQGAPCRGSDMNYGPFDYLQRNLLPKQLRIVEKHHFTPAMEQLIAGSSTVPNIRYTLRAWPNHHRALYAMIRAQGLTDRDIGQHKGTPVECFLQRAINFSPNDSSAKMLYGIFLQSKGKHDAALKYYLAAEKIDPNNLQIKYNLGLLLVDRREYTEASRYAQEVYDKGFPMPGLRNKLRSTGHWPEDSRGLKQQE</sequence>
<keyword evidence="5" id="KW-1185">Reference proteome</keyword>
<evidence type="ECO:0000313" key="4">
    <source>
        <dbReference type="EMBL" id="MBA6412683.1"/>
    </source>
</evidence>
<dbReference type="AlphaFoldDB" id="A0A7W2YJV4"/>
<feature type="repeat" description="TPR" evidence="1">
    <location>
        <begin position="139"/>
        <end position="172"/>
    </location>
</feature>
<evidence type="ECO:0000313" key="5">
    <source>
        <dbReference type="Proteomes" id="UP000539350"/>
    </source>
</evidence>
<reference evidence="4 5" key="1">
    <citation type="submission" date="2020-07" db="EMBL/GenBank/DDBJ databases">
        <title>Halieaceae bacterium, F7430, whole genome shotgun sequencing project.</title>
        <authorList>
            <person name="Jiang S."/>
            <person name="Liu Z.W."/>
            <person name="Du Z.J."/>
        </authorList>
    </citation>
    <scope>NUCLEOTIDE SEQUENCE [LARGE SCALE GENOMIC DNA]</scope>
    <source>
        <strain evidence="4 5">F7430</strain>
    </source>
</reference>
<name>A0A7W2YJV4_9GAMM</name>
<evidence type="ECO:0000256" key="1">
    <source>
        <dbReference type="PROSITE-ProRule" id="PRU00339"/>
    </source>
</evidence>
<evidence type="ECO:0008006" key="6">
    <source>
        <dbReference type="Google" id="ProtNLM"/>
    </source>
</evidence>
<dbReference type="Proteomes" id="UP000539350">
    <property type="component" value="Unassembled WGS sequence"/>
</dbReference>
<feature type="compositionally biased region" description="Basic and acidic residues" evidence="2">
    <location>
        <begin position="219"/>
        <end position="230"/>
    </location>
</feature>
<keyword evidence="1" id="KW-0802">TPR repeat</keyword>
<organism evidence="4 5">
    <name type="scientific">Sediminihaliea albiluteola</name>
    <dbReference type="NCBI Taxonomy" id="2758564"/>
    <lineage>
        <taxon>Bacteria</taxon>
        <taxon>Pseudomonadati</taxon>
        <taxon>Pseudomonadota</taxon>
        <taxon>Gammaproteobacteria</taxon>
        <taxon>Cellvibrionales</taxon>
        <taxon>Halieaceae</taxon>
        <taxon>Sediminihaliea</taxon>
    </lineage>
</organism>